<proteinExistence type="inferred from homology"/>
<comment type="caution">
    <text evidence="6">The sequence shown here is derived from an EMBL/GenBank/DDBJ whole genome shotgun (WGS) entry which is preliminary data.</text>
</comment>
<dbReference type="Pfam" id="PF13509">
    <property type="entry name" value="S1_2"/>
    <property type="match status" value="1"/>
</dbReference>
<dbReference type="InterPro" id="IPR012340">
    <property type="entry name" value="NA-bd_OB-fold"/>
</dbReference>
<dbReference type="RefSeq" id="WP_147668976.1">
    <property type="nucleotide sequence ID" value="NZ_VDUW01000011.1"/>
</dbReference>
<dbReference type="Gene3D" id="2.40.50.140">
    <property type="entry name" value="Nucleic acid-binding proteins"/>
    <property type="match status" value="2"/>
</dbReference>
<dbReference type="Pfam" id="PF17783">
    <property type="entry name" value="WHD_CvfB"/>
    <property type="match status" value="1"/>
</dbReference>
<dbReference type="EMBL" id="VDUW01000011">
    <property type="protein sequence ID" value="TXL61606.1"/>
    <property type="molecule type" value="Genomic_DNA"/>
</dbReference>
<keyword evidence="7" id="KW-1185">Reference proteome</keyword>
<dbReference type="InterPro" id="IPR048588">
    <property type="entry name" value="CvfB_S1_2nd"/>
</dbReference>
<evidence type="ECO:0000259" key="3">
    <source>
        <dbReference type="Pfam" id="PF17783"/>
    </source>
</evidence>
<dbReference type="InterPro" id="IPR036388">
    <property type="entry name" value="WH-like_DNA-bd_sf"/>
</dbReference>
<evidence type="ECO:0008006" key="8">
    <source>
        <dbReference type="Google" id="ProtNLM"/>
    </source>
</evidence>
<feature type="domain" description="Conserved virulence factor B-like winged helix" evidence="3">
    <location>
        <begin position="226"/>
        <end position="282"/>
    </location>
</feature>
<evidence type="ECO:0000256" key="1">
    <source>
        <dbReference type="PIRNR" id="PIRNR012524"/>
    </source>
</evidence>
<evidence type="ECO:0000259" key="5">
    <source>
        <dbReference type="Pfam" id="PF21543"/>
    </source>
</evidence>
<evidence type="ECO:0000259" key="4">
    <source>
        <dbReference type="Pfam" id="PF21191"/>
    </source>
</evidence>
<gene>
    <name evidence="6" type="ORF">FHP05_13005</name>
</gene>
<comment type="similarity">
    <text evidence="1">Belongs to the CvfB family.</text>
</comment>
<protein>
    <recommendedName>
        <fullName evidence="8">S1 motif domain-containing protein</fullName>
    </recommendedName>
</protein>
<dbReference type="InterPro" id="IPR014464">
    <property type="entry name" value="CvfB_fam"/>
</dbReference>
<dbReference type="OrthoDB" id="9801597at2"/>
<feature type="domain" description="Conserved virulence factor B first S1" evidence="2">
    <location>
        <begin position="6"/>
        <end position="65"/>
    </location>
</feature>
<dbReference type="Pfam" id="PF21543">
    <property type="entry name" value="CvfB_2nd"/>
    <property type="match status" value="1"/>
</dbReference>
<sequence length="287" mass="32380">MDNLQIGTIQMMTVKRTIDTGYVLQKGTEEVLMHTRETEGTLEVDAAVDVFLYTDKNDQVVATMKIPSIVLGAYGWATVVEVVPNLGVFVDIGTTKEMLVSVDDLPLFEEVWPQVDDKIYVTLGKDRKGRLLAIPASEEILEDCFEMAYDVELNERVSGRIYLTSKEGSALITEEGYRAFVHYTERGHEPRLGELVSGRIIEVKENGTLNVSLMPMKHERLDDDAEAILMYLQEHGGKMPYGDKSSPETIQKNFQMSKSAFKRALGRLMKYKKVKQADGQTFLIDKK</sequence>
<dbReference type="AlphaFoldDB" id="A0A5C8NKJ2"/>
<dbReference type="PANTHER" id="PTHR37296:SF1">
    <property type="entry name" value="CONSERVED VIRULENCE FACTOR B"/>
    <property type="match status" value="1"/>
</dbReference>
<dbReference type="InterPro" id="IPR040764">
    <property type="entry name" value="CvfB_WH"/>
</dbReference>
<name>A0A5C8NKJ2_9BACI</name>
<reference evidence="6 7" key="1">
    <citation type="submission" date="2019-06" db="EMBL/GenBank/DDBJ databases">
        <title>Cerasibacillus sp. nov., isolated from maize field.</title>
        <authorList>
            <person name="Lin S.-Y."/>
            <person name="Tsai C.-F."/>
            <person name="Young C.-C."/>
        </authorList>
    </citation>
    <scope>NUCLEOTIDE SEQUENCE [LARGE SCALE GENOMIC DNA]</scope>
    <source>
        <strain evidence="6 7">CC-CFT480</strain>
    </source>
</reference>
<evidence type="ECO:0000313" key="7">
    <source>
        <dbReference type="Proteomes" id="UP000321574"/>
    </source>
</evidence>
<dbReference type="InterPro" id="IPR048587">
    <property type="entry name" value="CvfB_S1_3rd"/>
</dbReference>
<dbReference type="Gene3D" id="1.10.10.10">
    <property type="entry name" value="Winged helix-like DNA-binding domain superfamily/Winged helix DNA-binding domain"/>
    <property type="match status" value="1"/>
</dbReference>
<dbReference type="Proteomes" id="UP000321574">
    <property type="component" value="Unassembled WGS sequence"/>
</dbReference>
<dbReference type="Pfam" id="PF21191">
    <property type="entry name" value="CvfB_1st"/>
    <property type="match status" value="1"/>
</dbReference>
<dbReference type="InterPro" id="IPR039566">
    <property type="entry name" value="CvfB_S1_st"/>
</dbReference>
<accession>A0A5C8NKJ2</accession>
<dbReference type="PANTHER" id="PTHR37296">
    <property type="entry name" value="CONSERVED VIRULENCE FACTOR B"/>
    <property type="match status" value="1"/>
</dbReference>
<evidence type="ECO:0000259" key="2">
    <source>
        <dbReference type="Pfam" id="PF13509"/>
    </source>
</evidence>
<feature type="domain" description="Conserved virulence factor B second S1" evidence="4">
    <location>
        <begin position="74"/>
        <end position="133"/>
    </location>
</feature>
<evidence type="ECO:0000313" key="6">
    <source>
        <dbReference type="EMBL" id="TXL61606.1"/>
    </source>
</evidence>
<feature type="domain" description="Conserved virulence factor B third S1" evidence="5">
    <location>
        <begin position="147"/>
        <end position="215"/>
    </location>
</feature>
<dbReference type="PIRSF" id="PIRSF012524">
    <property type="entry name" value="YitL_S1"/>
    <property type="match status" value="1"/>
</dbReference>
<organism evidence="6 7">
    <name type="scientific">Cerasibacillus terrae</name>
    <dbReference type="NCBI Taxonomy" id="2498845"/>
    <lineage>
        <taxon>Bacteria</taxon>
        <taxon>Bacillati</taxon>
        <taxon>Bacillota</taxon>
        <taxon>Bacilli</taxon>
        <taxon>Bacillales</taxon>
        <taxon>Bacillaceae</taxon>
        <taxon>Cerasibacillus</taxon>
    </lineage>
</organism>